<feature type="transmembrane region" description="Helical" evidence="2">
    <location>
        <begin position="518"/>
        <end position="536"/>
    </location>
</feature>
<feature type="transmembrane region" description="Helical" evidence="2">
    <location>
        <begin position="34"/>
        <end position="51"/>
    </location>
</feature>
<dbReference type="AlphaFoldDB" id="A0A1N7EHF8"/>
<protein>
    <recommendedName>
        <fullName evidence="5">ABC-2 type transport system permease protein</fullName>
    </recommendedName>
</protein>
<gene>
    <name evidence="3" type="ORF">SAMN05421858_4247</name>
</gene>
<sequence length="560" mass="58017">MSSLRNDVRHGLGIARIELRRSLRKSFGTRKRQLTVLGVVALFTPLLIFWYRIAYSAGQQAAAQGTLPLDVLGIQVSLLVVVFIVMGALRVVQQGRPEGDALLLTATSPRAVLIGVTVHSTIQLVGFVMFPTLLFAGGFAFGSGMFSILPTAVLAVVPLFTAITVLGTIVGQLVVLGLLRSQTLRTVSQAFGLVLLLVLMALSYAAMAPVTGAAEPLAALSGLALPAIEYLTLAFFGTPLGPELDAGAIVVGAIVVASIPVLFAVANQLAPLLWFADATPTGLMQRDATTATGATPSLETTEQTGRSFPPRTQSRTLSVALGLWIRWMRIPTRFSPLFPLVIVIVTALFGAVSDPESLPVVVGGVLVFAGVYISGAIFGLNPMGEAGEMRTLEYLSATRLRTLLLGHLTAGLLAGIPIAVVGATVFAMSLGVSIPTAAILVTLAIVLAVASAGVGVGIGSVLPSRDSQRTYQGYEVATPSQWALVGYMFAVMLLVVIGAGGGVFALLPGSGSESLLRLLAPGVAGGVLAAVGYAGYRTAAGPFSEPPYPRTSSESQDAEV</sequence>
<dbReference type="RefSeq" id="WP_076432384.1">
    <property type="nucleotide sequence ID" value="NZ_FTNO01000006.1"/>
</dbReference>
<keyword evidence="4" id="KW-1185">Reference proteome</keyword>
<keyword evidence="2" id="KW-0472">Membrane</keyword>
<accession>A0A1N7EHF8</accession>
<feature type="transmembrane region" description="Helical" evidence="2">
    <location>
        <begin position="124"/>
        <end position="146"/>
    </location>
</feature>
<feature type="transmembrane region" description="Helical" evidence="2">
    <location>
        <begin position="71"/>
        <end position="89"/>
    </location>
</feature>
<evidence type="ECO:0000313" key="3">
    <source>
        <dbReference type="EMBL" id="SIR87484.1"/>
    </source>
</evidence>
<dbReference type="OrthoDB" id="293659at2157"/>
<feature type="transmembrane region" description="Helical" evidence="2">
    <location>
        <begin position="482"/>
        <end position="506"/>
    </location>
</feature>
<organism evidence="3 4">
    <name type="scientific">Haladaptatus litoreus</name>
    <dbReference type="NCBI Taxonomy" id="553468"/>
    <lineage>
        <taxon>Archaea</taxon>
        <taxon>Methanobacteriati</taxon>
        <taxon>Methanobacteriota</taxon>
        <taxon>Stenosarchaea group</taxon>
        <taxon>Halobacteria</taxon>
        <taxon>Halobacteriales</taxon>
        <taxon>Haladaptataceae</taxon>
        <taxon>Haladaptatus</taxon>
    </lineage>
</organism>
<dbReference type="EMBL" id="FTNO01000006">
    <property type="protein sequence ID" value="SIR87484.1"/>
    <property type="molecule type" value="Genomic_DNA"/>
</dbReference>
<proteinExistence type="predicted"/>
<name>A0A1N7EHF8_9EURY</name>
<feature type="transmembrane region" description="Helical" evidence="2">
    <location>
        <begin position="248"/>
        <end position="276"/>
    </location>
</feature>
<evidence type="ECO:0008006" key="5">
    <source>
        <dbReference type="Google" id="ProtNLM"/>
    </source>
</evidence>
<feature type="transmembrane region" description="Helical" evidence="2">
    <location>
        <begin position="153"/>
        <end position="178"/>
    </location>
</feature>
<feature type="transmembrane region" description="Helical" evidence="2">
    <location>
        <begin position="358"/>
        <end position="381"/>
    </location>
</feature>
<feature type="transmembrane region" description="Helical" evidence="2">
    <location>
        <begin position="402"/>
        <end position="428"/>
    </location>
</feature>
<keyword evidence="2" id="KW-1133">Transmembrane helix</keyword>
<feature type="transmembrane region" description="Helical" evidence="2">
    <location>
        <begin position="190"/>
        <end position="210"/>
    </location>
</feature>
<reference evidence="4" key="1">
    <citation type="submission" date="2017-01" db="EMBL/GenBank/DDBJ databases">
        <authorList>
            <person name="Varghese N."/>
            <person name="Submissions S."/>
        </authorList>
    </citation>
    <scope>NUCLEOTIDE SEQUENCE [LARGE SCALE GENOMIC DNA]</scope>
    <source>
        <strain evidence="4">CGMCC 1.7737</strain>
    </source>
</reference>
<feature type="transmembrane region" description="Helical" evidence="2">
    <location>
        <begin position="434"/>
        <end position="462"/>
    </location>
</feature>
<evidence type="ECO:0000256" key="1">
    <source>
        <dbReference type="SAM" id="MobiDB-lite"/>
    </source>
</evidence>
<evidence type="ECO:0000313" key="4">
    <source>
        <dbReference type="Proteomes" id="UP000186914"/>
    </source>
</evidence>
<feature type="transmembrane region" description="Helical" evidence="2">
    <location>
        <begin position="334"/>
        <end position="352"/>
    </location>
</feature>
<keyword evidence="2" id="KW-0812">Transmembrane</keyword>
<feature type="region of interest" description="Disordered" evidence="1">
    <location>
        <begin position="290"/>
        <end position="311"/>
    </location>
</feature>
<dbReference type="Proteomes" id="UP000186914">
    <property type="component" value="Unassembled WGS sequence"/>
</dbReference>
<evidence type="ECO:0000256" key="2">
    <source>
        <dbReference type="SAM" id="Phobius"/>
    </source>
</evidence>